<gene>
    <name evidence="2" type="ORF">OKW52_13515</name>
</gene>
<reference evidence="2 3" key="1">
    <citation type="submission" date="2022-10" db="EMBL/GenBank/DDBJ databases">
        <title>Pararhodobacter sp. nov., isolated from marine algae.</title>
        <authorList>
            <person name="Choi B.J."/>
            <person name="Kim J.M."/>
            <person name="Lee J.K."/>
            <person name="Choi D.G."/>
            <person name="Jeon C.O."/>
        </authorList>
    </citation>
    <scope>NUCLEOTIDE SEQUENCE [LARGE SCALE GENOMIC DNA]</scope>
    <source>
        <strain evidence="2 3">ZQ420</strain>
    </source>
</reference>
<dbReference type="InterPro" id="IPR003772">
    <property type="entry name" value="YceD"/>
</dbReference>
<comment type="caution">
    <text evidence="2">The sequence shown here is derived from an EMBL/GenBank/DDBJ whole genome shotgun (WGS) entry which is preliminary data.</text>
</comment>
<evidence type="ECO:0000256" key="1">
    <source>
        <dbReference type="SAM" id="MobiDB-lite"/>
    </source>
</evidence>
<proteinExistence type="predicted"/>
<dbReference type="Proteomes" id="UP001208938">
    <property type="component" value="Unassembled WGS sequence"/>
</dbReference>
<dbReference type="EMBL" id="JAPDFL010000001">
    <property type="protein sequence ID" value="MCW1933248.1"/>
    <property type="molecule type" value="Genomic_DNA"/>
</dbReference>
<feature type="region of interest" description="Disordered" evidence="1">
    <location>
        <begin position="1"/>
        <end position="22"/>
    </location>
</feature>
<feature type="compositionally biased region" description="Polar residues" evidence="1">
    <location>
        <begin position="1"/>
        <end position="11"/>
    </location>
</feature>
<evidence type="ECO:0000313" key="2">
    <source>
        <dbReference type="EMBL" id="MCW1933248.1"/>
    </source>
</evidence>
<accession>A0ABT3H0B0</accession>
<evidence type="ECO:0000313" key="3">
    <source>
        <dbReference type="Proteomes" id="UP001208938"/>
    </source>
</evidence>
<name>A0ABT3H0B0_9RHOB</name>
<sequence>MTQSTPETASGQGPVRETDAAAMPLRVSDLSARGGLSFRLTPTPEVRAALAQELGILKIRKLSFQGSLRADGRNDWLLEGTLGATVVQACVVSAEPVSTRIDTPVSRHFVRDMPEPTGAEYEIPEDDSLEPLGPVIDPGAIMVEALALALPDYPRADGAEVPDSAVAEMEDIRPNPFAALAALKRDPE</sequence>
<dbReference type="RefSeq" id="WP_264506183.1">
    <property type="nucleotide sequence ID" value="NZ_JAPDFL010000001.1"/>
</dbReference>
<keyword evidence="3" id="KW-1185">Reference proteome</keyword>
<organism evidence="2 3">
    <name type="scientific">Pararhodobacter zhoushanensis</name>
    <dbReference type="NCBI Taxonomy" id="2479545"/>
    <lineage>
        <taxon>Bacteria</taxon>
        <taxon>Pseudomonadati</taxon>
        <taxon>Pseudomonadota</taxon>
        <taxon>Alphaproteobacteria</taxon>
        <taxon>Rhodobacterales</taxon>
        <taxon>Paracoccaceae</taxon>
        <taxon>Pararhodobacter</taxon>
    </lineage>
</organism>
<dbReference type="Pfam" id="PF02620">
    <property type="entry name" value="YceD"/>
    <property type="match status" value="1"/>
</dbReference>
<protein>
    <submittedName>
        <fullName evidence="2">DUF177 domain-containing protein</fullName>
    </submittedName>
</protein>